<organism evidence="1 2">
    <name type="scientific">Entomophthora muscae</name>
    <dbReference type="NCBI Taxonomy" id="34485"/>
    <lineage>
        <taxon>Eukaryota</taxon>
        <taxon>Fungi</taxon>
        <taxon>Fungi incertae sedis</taxon>
        <taxon>Zoopagomycota</taxon>
        <taxon>Entomophthoromycotina</taxon>
        <taxon>Entomophthoromycetes</taxon>
        <taxon>Entomophthorales</taxon>
        <taxon>Entomophthoraceae</taxon>
        <taxon>Entomophthora</taxon>
    </lineage>
</organism>
<evidence type="ECO:0000313" key="2">
    <source>
        <dbReference type="Proteomes" id="UP001165960"/>
    </source>
</evidence>
<name>A0ACC2RQQ4_9FUNG</name>
<comment type="caution">
    <text evidence="1">The sequence shown here is derived from an EMBL/GenBank/DDBJ whole genome shotgun (WGS) entry which is preliminary data.</text>
</comment>
<dbReference type="EMBL" id="QTSX02006687">
    <property type="protein sequence ID" value="KAJ9052373.1"/>
    <property type="molecule type" value="Genomic_DNA"/>
</dbReference>
<keyword evidence="2" id="KW-1185">Reference proteome</keyword>
<sequence length="867" mass="97197">MAFDMSEVMATSAPRELIKPTLSQSPLAKPIKKEGAPCSENVPDNYDFCDSAQKALLDQALATFSFTEESIYIGSARSTTREEYMPCQCKLKRDEKGNKACCGEYSECINRLLQVECLRGVCPGGKHCKNQRFQRKQNSPVNLIHDVNKGYGLQAAEDYDKGQFVMEYVGEVISHNSFIRRSERYNEKGSKHFYFMSLKSDKYIDATTVGSLARFINHSCNPNCILQKWIVGSNLSIGIFTQRAIKAGEELTFDYQFQRFGADAQKCYCGEANCKGVLGSRKQTGSRDSEDPDDLLLSTNFNLGIADNEECSRLVQTMLQLAQDTDKALKILNKLNHTEESRLLKQFINLHGIVTLKTWLVDYAAEPEVCSEILSVMERLPFAYKNKLIDAGVCETLNEYASKTPDSADRVKLLISRWEGLPKKYIIPRLAPALRTESNSPDTSNKQDSAKEEGGLSSDSPNCSSKPVSNNFKSNQPRNGHCSPSTLARRGNSEFARKDGSAPFQRSHQRRSTSSNYSKGPRSDNFNQHPLGNGFPKPSNGFSNGRLSGDAGPRATNGFDTNKADGFSKSRRDDSFSTRPHNGYNNRHTNEDNLLHAPFSNMFTEGYGGPTSEGFIASHNSFDNFSSLEFHPSNDYPPPESTNWTTPPYFDQSATASYTLDYPEYEQSNSSGLFQPAVVPAPPEEALPPNWNTAIAPSGRVYYYHTLTNESTWDLPVAPPELSPPQTSAPPPSDPPKPLPAVSKLKADKPSSFEPLSKRPRLKSKKVILDTIYTYPELVARCRKMLSIEVVKSFSTFSKSLSKETFKKHAERMTTTLVEKEMRASCYKEGHMRRMTSDLREKIHQFVDQYAKRLLEKKREYESSLQT</sequence>
<evidence type="ECO:0000313" key="1">
    <source>
        <dbReference type="EMBL" id="KAJ9052373.1"/>
    </source>
</evidence>
<proteinExistence type="predicted"/>
<accession>A0ACC2RQQ4</accession>
<reference evidence="1" key="1">
    <citation type="submission" date="2022-04" db="EMBL/GenBank/DDBJ databases">
        <title>Genome of the entomopathogenic fungus Entomophthora muscae.</title>
        <authorList>
            <person name="Elya C."/>
            <person name="Lovett B.R."/>
            <person name="Lee E."/>
            <person name="Macias A.M."/>
            <person name="Hajek A.E."/>
            <person name="De Bivort B.L."/>
            <person name="Kasson M.T."/>
            <person name="De Fine Licht H.H."/>
            <person name="Stajich J.E."/>
        </authorList>
    </citation>
    <scope>NUCLEOTIDE SEQUENCE</scope>
    <source>
        <strain evidence="1">Berkeley</strain>
    </source>
</reference>
<protein>
    <submittedName>
        <fullName evidence="1">Uncharacterized protein</fullName>
    </submittedName>
</protein>
<gene>
    <name evidence="1" type="ORF">DSO57_1034882</name>
</gene>
<dbReference type="Proteomes" id="UP001165960">
    <property type="component" value="Unassembled WGS sequence"/>
</dbReference>